<dbReference type="InterPro" id="IPR036372">
    <property type="entry name" value="BEACH_dom_sf"/>
</dbReference>
<organism evidence="4 5">
    <name type="scientific">Nannochloropsis gaditana</name>
    <dbReference type="NCBI Taxonomy" id="72520"/>
    <lineage>
        <taxon>Eukaryota</taxon>
        <taxon>Sar</taxon>
        <taxon>Stramenopiles</taxon>
        <taxon>Ochrophyta</taxon>
        <taxon>Eustigmatophyceae</taxon>
        <taxon>Eustigmatales</taxon>
        <taxon>Monodopsidaceae</taxon>
        <taxon>Nannochloropsis</taxon>
    </lineage>
</organism>
<evidence type="ECO:0000259" key="3">
    <source>
        <dbReference type="PROSITE" id="PS50197"/>
    </source>
</evidence>
<proteinExistence type="predicted"/>
<dbReference type="Proteomes" id="UP000019335">
    <property type="component" value="Chromosome 1"/>
</dbReference>
<comment type="caution">
    <text evidence="4">The sequence shown here is derived from an EMBL/GenBank/DDBJ whole genome shotgun (WGS) entry which is preliminary data.</text>
</comment>
<dbReference type="InterPro" id="IPR000409">
    <property type="entry name" value="BEACH_dom"/>
</dbReference>
<dbReference type="SUPFAM" id="SSF81837">
    <property type="entry name" value="BEACH domain"/>
    <property type="match status" value="1"/>
</dbReference>
<dbReference type="FunFam" id="1.10.1540.10:FF:000001">
    <property type="entry name" value="neurobeachin isoform X1"/>
    <property type="match status" value="1"/>
</dbReference>
<dbReference type="PANTHER" id="PTHR13743">
    <property type="entry name" value="BEIGE/BEACH-RELATED"/>
    <property type="match status" value="1"/>
</dbReference>
<dbReference type="Gene3D" id="1.10.1540.10">
    <property type="entry name" value="BEACH domain"/>
    <property type="match status" value="1"/>
</dbReference>
<dbReference type="PROSITE" id="PS50197">
    <property type="entry name" value="BEACH"/>
    <property type="match status" value="1"/>
</dbReference>
<dbReference type="InterPro" id="IPR050865">
    <property type="entry name" value="BEACH_Domain"/>
</dbReference>
<dbReference type="OrthoDB" id="26681at2759"/>
<sequence>MHLNVMAGRSFNDLNQYPVFPWVLADYTSPSLDLSLPSTFRDLSKPVGALDEGRARTFWHRYQAMKLEEAEEAAEEDGTGALRIPPFMYGSHYSSAALVLHFLVRQEPFASHAVALQSGSFDCPDRLFFSLRAAWESALRSTTDVKELIPELFTTPECLQNTNRLPLGRLQDGQGRRVGDVELPPWARNAHDFVRQHRQALESEYVSSHLHEWIDLIFGWKQRGPPAEAARNVFYYLTYEGAVDVDRIDDPVLKEATEAQIRHYGQTPSQLFSQPHPPRLPLHDTVQPLGASLASLTHLRAYTPPQHLLRNLSLPAFSHCPSTFASPSGSTALPPSLPSSLPPSLPSPPVLTVLAAPNKIHVVFNDFRVASYRWSAMPDSHDFPFTVRFERLRTLPCL</sequence>
<gene>
    <name evidence="4" type="ORF">Naga_101743g1</name>
</gene>
<name>W7TX21_9STRA</name>
<keyword evidence="2" id="KW-0677">Repeat</keyword>
<dbReference type="AlphaFoldDB" id="W7TX21"/>
<evidence type="ECO:0000256" key="1">
    <source>
        <dbReference type="ARBA" id="ARBA00022574"/>
    </source>
</evidence>
<evidence type="ECO:0000313" key="5">
    <source>
        <dbReference type="Proteomes" id="UP000019335"/>
    </source>
</evidence>
<keyword evidence="5" id="KW-1185">Reference proteome</keyword>
<feature type="domain" description="BEACH" evidence="3">
    <location>
        <begin position="1"/>
        <end position="279"/>
    </location>
</feature>
<reference evidence="4 5" key="1">
    <citation type="journal article" date="2014" name="Mol. Plant">
        <title>Chromosome Scale Genome Assembly and Transcriptome Profiling of Nannochloropsis gaditana in Nitrogen Depletion.</title>
        <authorList>
            <person name="Corteggiani Carpinelli E."/>
            <person name="Telatin A."/>
            <person name="Vitulo N."/>
            <person name="Forcato C."/>
            <person name="D'Angelo M."/>
            <person name="Schiavon R."/>
            <person name="Vezzi A."/>
            <person name="Giacometti G.M."/>
            <person name="Morosinotto T."/>
            <person name="Valle G."/>
        </authorList>
    </citation>
    <scope>NUCLEOTIDE SEQUENCE [LARGE SCALE GENOMIC DNA]</scope>
    <source>
        <strain evidence="4 5">B-31</strain>
    </source>
</reference>
<accession>W7TX21</accession>
<dbReference type="EMBL" id="AZIL01000029">
    <property type="protein sequence ID" value="EWM30597.1"/>
    <property type="molecule type" value="Genomic_DNA"/>
</dbReference>
<dbReference type="SMART" id="SM01026">
    <property type="entry name" value="Beach"/>
    <property type="match status" value="1"/>
</dbReference>
<keyword evidence="1" id="KW-0853">WD repeat</keyword>
<evidence type="ECO:0000313" key="4">
    <source>
        <dbReference type="EMBL" id="EWM30597.1"/>
    </source>
</evidence>
<protein>
    <submittedName>
        <fullName evidence="4">BEACH domain protein</fullName>
    </submittedName>
</protein>
<dbReference type="Pfam" id="PF02138">
    <property type="entry name" value="Beach"/>
    <property type="match status" value="1"/>
</dbReference>
<dbReference type="CDD" id="cd06071">
    <property type="entry name" value="Beach"/>
    <property type="match status" value="1"/>
</dbReference>
<evidence type="ECO:0000256" key="2">
    <source>
        <dbReference type="ARBA" id="ARBA00022737"/>
    </source>
</evidence>